<comment type="caution">
    <text evidence="1">The sequence shown here is derived from an EMBL/GenBank/DDBJ whole genome shotgun (WGS) entry which is preliminary data.</text>
</comment>
<proteinExistence type="predicted"/>
<keyword evidence="1" id="KW-0238">DNA-binding</keyword>
<gene>
    <name evidence="1" type="ORF">I6N95_12750</name>
</gene>
<dbReference type="EMBL" id="JAEEGA010000008">
    <property type="protein sequence ID" value="MBP1041881.1"/>
    <property type="molecule type" value="Genomic_DNA"/>
</dbReference>
<dbReference type="PANTHER" id="PTHR30528">
    <property type="entry name" value="CYTOPLASMIC PROTEIN"/>
    <property type="match status" value="1"/>
</dbReference>
<protein>
    <submittedName>
        <fullName evidence="1">Winged helix DNA-binding domain-containing protein</fullName>
    </submittedName>
</protein>
<organism evidence="1 2">
    <name type="scientific">Vagococcus allomyrinae</name>
    <dbReference type="NCBI Taxonomy" id="2794353"/>
    <lineage>
        <taxon>Bacteria</taxon>
        <taxon>Bacillati</taxon>
        <taxon>Bacillota</taxon>
        <taxon>Bacilli</taxon>
        <taxon>Lactobacillales</taxon>
        <taxon>Enterococcaceae</taxon>
        <taxon>Vagococcus</taxon>
    </lineage>
</organism>
<name>A0A940P914_9ENTE</name>
<keyword evidence="2" id="KW-1185">Reference proteome</keyword>
<reference evidence="1" key="1">
    <citation type="submission" date="2020-12" db="EMBL/GenBank/DDBJ databases">
        <title>Vagococcus allomyrinae sp. nov. and Enterococcus lavae sp. nov., isolated from the larvae of Allomyrina dichotoma.</title>
        <authorList>
            <person name="Lee S.D."/>
        </authorList>
    </citation>
    <scope>NUCLEOTIDE SEQUENCE</scope>
    <source>
        <strain evidence="1">BWB3-3</strain>
    </source>
</reference>
<evidence type="ECO:0000313" key="1">
    <source>
        <dbReference type="EMBL" id="MBP1041881.1"/>
    </source>
</evidence>
<dbReference type="Proteomes" id="UP000674938">
    <property type="component" value="Unassembled WGS sequence"/>
</dbReference>
<dbReference type="InterPro" id="IPR009351">
    <property type="entry name" value="AlkZ-like"/>
</dbReference>
<sequence>MTLSYHLTNQQARHLILLRQGLIGPKDYQGKTGTLNFIREIGSLQFDPIDICGRNADLTLLSRIAGYRKSDLEELLYTDRRLIDYFDKNLGIFPITEFQSFYYHKKWFQERSHSIDDIDTIRALITAAIKEKTYVAANDFDMNQKVDWDWGQNKLSRAALEYLYHSGELLIHHKDNTRKYYTLPEMVLSDLELVALKIHSHRNERLTLG</sequence>
<dbReference type="RefSeq" id="WP_209528538.1">
    <property type="nucleotide sequence ID" value="NZ_JAEEGA010000008.1"/>
</dbReference>
<accession>A0A940P914</accession>
<dbReference type="PANTHER" id="PTHR30528:SF0">
    <property type="entry name" value="CYTOPLASMIC PROTEIN"/>
    <property type="match status" value="1"/>
</dbReference>
<dbReference type="AlphaFoldDB" id="A0A940P914"/>
<dbReference type="GO" id="GO:0003677">
    <property type="term" value="F:DNA binding"/>
    <property type="evidence" value="ECO:0007669"/>
    <property type="project" value="UniProtKB-KW"/>
</dbReference>
<dbReference type="Pfam" id="PF06224">
    <property type="entry name" value="AlkZ-like"/>
    <property type="match status" value="1"/>
</dbReference>
<evidence type="ECO:0000313" key="2">
    <source>
        <dbReference type="Proteomes" id="UP000674938"/>
    </source>
</evidence>